<evidence type="ECO:0000313" key="12">
    <source>
        <dbReference type="Proteomes" id="UP000597459"/>
    </source>
</evidence>
<dbReference type="AlphaFoldDB" id="A0A967B7R5"/>
<name>A0A967B7R5_9PROT</name>
<keyword evidence="6 9" id="KW-0822">Tryptophan biosynthesis</keyword>
<feature type="domain" description="N-(5'phosphoribosyl) anthranilate isomerase (PRAI)" evidence="10">
    <location>
        <begin position="5"/>
        <end position="205"/>
    </location>
</feature>
<keyword evidence="12" id="KW-1185">Reference proteome</keyword>
<evidence type="ECO:0000256" key="4">
    <source>
        <dbReference type="ARBA" id="ARBA00022272"/>
    </source>
</evidence>
<evidence type="ECO:0000256" key="9">
    <source>
        <dbReference type="HAMAP-Rule" id="MF_00135"/>
    </source>
</evidence>
<comment type="caution">
    <text evidence="11">The sequence shown here is derived from an EMBL/GenBank/DDBJ whole genome shotgun (WGS) entry which is preliminary data.</text>
</comment>
<evidence type="ECO:0000256" key="3">
    <source>
        <dbReference type="ARBA" id="ARBA00012572"/>
    </source>
</evidence>
<sequence>MRIGIKICGLTEPAGLDACLEYGADWVGFNFFARSPRYVTTTQAAQLIRRIEAAPVQPGRVGLFVNPTDEQIAETLDNVSLDILQLYTTPERAQVIRQKFGLPVWLSVAVSTQNDLPTTALADRFVIESRPPEGATRPGGNGLAFPWHLTRAWQAPASWMLAGGLRPETVAQAIRESAANAVDVASGVESTPGVKDPDAIAHFIAAARAV</sequence>
<keyword evidence="7 9" id="KW-0057">Aromatic amino acid biosynthesis</keyword>
<dbReference type="Proteomes" id="UP000597459">
    <property type="component" value="Unassembled WGS sequence"/>
</dbReference>
<dbReference type="RefSeq" id="WP_166314321.1">
    <property type="nucleotide sequence ID" value="NZ_WOTH01000011.1"/>
</dbReference>
<gene>
    <name evidence="9" type="primary">trpF</name>
    <name evidence="11" type="ORF">GOB87_07080</name>
</gene>
<dbReference type="EMBL" id="WOTH01000011">
    <property type="protein sequence ID" value="NHO53726.1"/>
    <property type="molecule type" value="Genomic_DNA"/>
</dbReference>
<dbReference type="InterPro" id="IPR044643">
    <property type="entry name" value="TrpF_fam"/>
</dbReference>
<reference evidence="11" key="1">
    <citation type="submission" date="2019-11" db="EMBL/GenBank/DDBJ databases">
        <title>Description of new Acetobacter species.</title>
        <authorList>
            <person name="Cleenwerck I."/>
            <person name="Sombolestani A.S."/>
        </authorList>
    </citation>
    <scope>NUCLEOTIDE SEQUENCE</scope>
    <source>
        <strain evidence="11">LMG 1626</strain>
    </source>
</reference>
<dbReference type="InterPro" id="IPR001240">
    <property type="entry name" value="PRAI_dom"/>
</dbReference>
<dbReference type="InterPro" id="IPR013785">
    <property type="entry name" value="Aldolase_TIM"/>
</dbReference>
<comment type="similarity">
    <text evidence="9">Belongs to the TrpF family.</text>
</comment>
<dbReference type="GO" id="GO:0004640">
    <property type="term" value="F:phosphoribosylanthranilate isomerase activity"/>
    <property type="evidence" value="ECO:0007669"/>
    <property type="project" value="UniProtKB-UniRule"/>
</dbReference>
<evidence type="ECO:0000256" key="5">
    <source>
        <dbReference type="ARBA" id="ARBA00022605"/>
    </source>
</evidence>
<dbReference type="Gene3D" id="3.20.20.70">
    <property type="entry name" value="Aldolase class I"/>
    <property type="match status" value="1"/>
</dbReference>
<dbReference type="CDD" id="cd00405">
    <property type="entry name" value="PRAI"/>
    <property type="match status" value="1"/>
</dbReference>
<dbReference type="SUPFAM" id="SSF51366">
    <property type="entry name" value="Ribulose-phoshate binding barrel"/>
    <property type="match status" value="1"/>
</dbReference>
<evidence type="ECO:0000313" key="11">
    <source>
        <dbReference type="EMBL" id="NHO53726.1"/>
    </source>
</evidence>
<dbReference type="HAMAP" id="MF_00135">
    <property type="entry name" value="PRAI"/>
    <property type="match status" value="1"/>
</dbReference>
<proteinExistence type="inferred from homology"/>
<protein>
    <recommendedName>
        <fullName evidence="4 9">N-(5'-phosphoribosyl)anthranilate isomerase</fullName>
        <shortName evidence="9">PRAI</shortName>
        <ecNumber evidence="3 9">5.3.1.24</ecNumber>
    </recommendedName>
</protein>
<evidence type="ECO:0000256" key="8">
    <source>
        <dbReference type="ARBA" id="ARBA00023235"/>
    </source>
</evidence>
<dbReference type="EC" id="5.3.1.24" evidence="3 9"/>
<dbReference type="PANTHER" id="PTHR42894:SF1">
    <property type="entry name" value="N-(5'-PHOSPHORIBOSYL)ANTHRANILATE ISOMERASE"/>
    <property type="match status" value="1"/>
</dbReference>
<evidence type="ECO:0000256" key="1">
    <source>
        <dbReference type="ARBA" id="ARBA00001164"/>
    </source>
</evidence>
<evidence type="ECO:0000259" key="10">
    <source>
        <dbReference type="Pfam" id="PF00697"/>
    </source>
</evidence>
<evidence type="ECO:0000256" key="2">
    <source>
        <dbReference type="ARBA" id="ARBA00004664"/>
    </source>
</evidence>
<organism evidence="11 12">
    <name type="scientific">Acetobacter estunensis</name>
    <dbReference type="NCBI Taxonomy" id="104097"/>
    <lineage>
        <taxon>Bacteria</taxon>
        <taxon>Pseudomonadati</taxon>
        <taxon>Pseudomonadota</taxon>
        <taxon>Alphaproteobacteria</taxon>
        <taxon>Acetobacterales</taxon>
        <taxon>Acetobacteraceae</taxon>
        <taxon>Acetobacter</taxon>
    </lineage>
</organism>
<dbReference type="InterPro" id="IPR011060">
    <property type="entry name" value="RibuloseP-bd_barrel"/>
</dbReference>
<evidence type="ECO:0000256" key="7">
    <source>
        <dbReference type="ARBA" id="ARBA00023141"/>
    </source>
</evidence>
<accession>A0A967B7R5</accession>
<keyword evidence="8 9" id="KW-0413">Isomerase</keyword>
<comment type="catalytic activity">
    <reaction evidence="1 9">
        <text>N-(5-phospho-beta-D-ribosyl)anthranilate = 1-(2-carboxyphenylamino)-1-deoxy-D-ribulose 5-phosphate</text>
        <dbReference type="Rhea" id="RHEA:21540"/>
        <dbReference type="ChEBI" id="CHEBI:18277"/>
        <dbReference type="ChEBI" id="CHEBI:58613"/>
        <dbReference type="EC" id="5.3.1.24"/>
    </reaction>
</comment>
<dbReference type="GO" id="GO:0000162">
    <property type="term" value="P:L-tryptophan biosynthetic process"/>
    <property type="evidence" value="ECO:0007669"/>
    <property type="project" value="UniProtKB-UniRule"/>
</dbReference>
<dbReference type="NCBIfam" id="NF002295">
    <property type="entry name" value="PRK01222.1-1"/>
    <property type="match status" value="1"/>
</dbReference>
<comment type="pathway">
    <text evidence="2 9">Amino-acid biosynthesis; L-tryptophan biosynthesis; L-tryptophan from chorismate: step 3/5.</text>
</comment>
<keyword evidence="5 9" id="KW-0028">Amino-acid biosynthesis</keyword>
<evidence type="ECO:0000256" key="6">
    <source>
        <dbReference type="ARBA" id="ARBA00022822"/>
    </source>
</evidence>
<dbReference type="Pfam" id="PF00697">
    <property type="entry name" value="PRAI"/>
    <property type="match status" value="1"/>
</dbReference>
<dbReference type="PANTHER" id="PTHR42894">
    <property type="entry name" value="N-(5'-PHOSPHORIBOSYL)ANTHRANILATE ISOMERASE"/>
    <property type="match status" value="1"/>
</dbReference>